<evidence type="ECO:0000259" key="6">
    <source>
        <dbReference type="PROSITE" id="PS50038"/>
    </source>
</evidence>
<feature type="region of interest" description="Disordered" evidence="4">
    <location>
        <begin position="323"/>
        <end position="356"/>
    </location>
</feature>
<reference evidence="7 8" key="1">
    <citation type="journal article" date="2018" name="Nat. Ecol. Evol.">
        <title>Shark genomes provide insights into elasmobranch evolution and the origin of vertebrates.</title>
        <authorList>
            <person name="Hara Y"/>
            <person name="Yamaguchi K"/>
            <person name="Onimaru K"/>
            <person name="Kadota M"/>
            <person name="Koyanagi M"/>
            <person name="Keeley SD"/>
            <person name="Tatsumi K"/>
            <person name="Tanaka K"/>
            <person name="Motone F"/>
            <person name="Kageyama Y"/>
            <person name="Nozu R"/>
            <person name="Adachi N"/>
            <person name="Nishimura O"/>
            <person name="Nakagawa R"/>
            <person name="Tanegashima C"/>
            <person name="Kiyatake I"/>
            <person name="Matsumoto R"/>
            <person name="Murakumo K"/>
            <person name="Nishida K"/>
            <person name="Terakita A"/>
            <person name="Kuratani S"/>
            <person name="Sato K"/>
            <person name="Hyodo S Kuraku.S."/>
        </authorList>
    </citation>
    <scope>NUCLEOTIDE SEQUENCE [LARGE SCALE GENOMIC DNA]</scope>
</reference>
<dbReference type="SMART" id="SM00063">
    <property type="entry name" value="FRI"/>
    <property type="match status" value="1"/>
</dbReference>
<dbReference type="STRING" id="137246.A0A401RTH4"/>
<gene>
    <name evidence="7" type="ORF">chiPu_0019901</name>
</gene>
<feature type="chain" id="PRO_5019183822" description="FZ domain-containing protein" evidence="5">
    <location>
        <begin position="23"/>
        <end position="543"/>
    </location>
</feature>
<feature type="compositionally biased region" description="Gly residues" evidence="4">
    <location>
        <begin position="323"/>
        <end position="336"/>
    </location>
</feature>
<dbReference type="GO" id="GO:0035567">
    <property type="term" value="P:non-canonical Wnt signaling pathway"/>
    <property type="evidence" value="ECO:0007669"/>
    <property type="project" value="TreeGrafter"/>
</dbReference>
<dbReference type="AlphaFoldDB" id="A0A401RTH4"/>
<keyword evidence="1" id="KW-0217">Developmental protein</keyword>
<feature type="compositionally biased region" description="Polar residues" evidence="4">
    <location>
        <begin position="337"/>
        <end position="349"/>
    </location>
</feature>
<feature type="domain" description="FZ" evidence="6">
    <location>
        <begin position="426"/>
        <end position="538"/>
    </location>
</feature>
<sequence length="543" mass="55379">MSTAAKLVLICLIWGALPQARCWLNWFGAKKPTTPVPTITTRQVTSTPEGRPPRTQHGADITGTALITHEQWVGKPEGEAVTTRLRDAHMGPEGSNPVTGALNATEGAWDGPSNSTVQPGTPLAASTLAAGEASRTVTPAPALTEVGTPPGPTATGGGQTERLVTVAGPVGRALTTEEASSLVSSSSEPSSPSLNASLSYTTSPSALATPHRPDSDSVNVTTAAPSSKPSCGPRCPGSALGTAAQPANRRSANLTGDGSPEGGQFGSGTASRFREDGWEATAGDGLAAAGGSPWTDHRVHEASRSSPLRAGSLISQLSHDAVGGGHKMVAGKGGNRSDGQSPLSAPSASDHSKHDGIVLDNSSRAIMLVFNQNVTNGVLGALAATAAAAAAADLGAKLDLLTSTKASDPDFREAVPGSGAPLPPDCAPLPPSLRFCRPRGHGGVRLPNHLRQASMAEIQEAAQSWGALLASGCHPGLVPFLCRLLAPRCGPPRQREAPCRGHCEAVRDHCWMELAGSGLQLPCHLLPDAEEGRGCQSLMVGRG</sequence>
<feature type="compositionally biased region" description="Low complexity" evidence="4">
    <location>
        <begin position="177"/>
        <end position="199"/>
    </location>
</feature>
<comment type="caution">
    <text evidence="3">Lacks conserved residue(s) required for the propagation of feature annotation.</text>
</comment>
<feature type="non-terminal residue" evidence="7">
    <location>
        <position position="543"/>
    </location>
</feature>
<feature type="compositionally biased region" description="Polar residues" evidence="4">
    <location>
        <begin position="216"/>
        <end position="229"/>
    </location>
</feature>
<dbReference type="PANTHER" id="PTHR11309">
    <property type="entry name" value="FRIZZLED"/>
    <property type="match status" value="1"/>
</dbReference>
<accession>A0A401RTH4</accession>
<dbReference type="GO" id="GO:0017147">
    <property type="term" value="F:Wnt-protein binding"/>
    <property type="evidence" value="ECO:0007669"/>
    <property type="project" value="TreeGrafter"/>
</dbReference>
<dbReference type="GO" id="GO:0005615">
    <property type="term" value="C:extracellular space"/>
    <property type="evidence" value="ECO:0007669"/>
    <property type="project" value="TreeGrafter"/>
</dbReference>
<feature type="disulfide bond" evidence="3">
    <location>
        <begin position="436"/>
        <end position="482"/>
    </location>
</feature>
<dbReference type="EMBL" id="BEZZ01002224">
    <property type="protein sequence ID" value="GCC21430.1"/>
    <property type="molecule type" value="Genomic_DNA"/>
</dbReference>
<evidence type="ECO:0000256" key="5">
    <source>
        <dbReference type="SAM" id="SignalP"/>
    </source>
</evidence>
<evidence type="ECO:0000313" key="7">
    <source>
        <dbReference type="EMBL" id="GCC21430.1"/>
    </source>
</evidence>
<name>A0A401RTH4_CHIPU</name>
<feature type="region of interest" description="Disordered" evidence="4">
    <location>
        <begin position="37"/>
        <end position="59"/>
    </location>
</feature>
<feature type="region of interest" description="Disordered" evidence="4">
    <location>
        <begin position="283"/>
        <end position="308"/>
    </location>
</feature>
<evidence type="ECO:0000256" key="3">
    <source>
        <dbReference type="PROSITE-ProRule" id="PRU00090"/>
    </source>
</evidence>
<keyword evidence="2 3" id="KW-1015">Disulfide bond</keyword>
<dbReference type="InterPro" id="IPR036790">
    <property type="entry name" value="Frizzled_dom_sf"/>
</dbReference>
<evidence type="ECO:0000256" key="1">
    <source>
        <dbReference type="ARBA" id="ARBA00022473"/>
    </source>
</evidence>
<feature type="region of interest" description="Disordered" evidence="4">
    <location>
        <begin position="88"/>
        <end position="161"/>
    </location>
</feature>
<dbReference type="Pfam" id="PF01392">
    <property type="entry name" value="Fz"/>
    <property type="match status" value="1"/>
</dbReference>
<dbReference type="PROSITE" id="PS50038">
    <property type="entry name" value="FZ"/>
    <property type="match status" value="1"/>
</dbReference>
<dbReference type="Proteomes" id="UP000287033">
    <property type="component" value="Unassembled WGS sequence"/>
</dbReference>
<dbReference type="SUPFAM" id="SSF63501">
    <property type="entry name" value="Frizzled cysteine-rich domain"/>
    <property type="match status" value="1"/>
</dbReference>
<dbReference type="PANTHER" id="PTHR11309:SF148">
    <property type="entry name" value="SECRETED FRIZZLED-RELATED PROTEIN 1"/>
    <property type="match status" value="1"/>
</dbReference>
<evidence type="ECO:0000256" key="4">
    <source>
        <dbReference type="SAM" id="MobiDB-lite"/>
    </source>
</evidence>
<evidence type="ECO:0000256" key="2">
    <source>
        <dbReference type="ARBA" id="ARBA00023157"/>
    </source>
</evidence>
<dbReference type="GO" id="GO:0060070">
    <property type="term" value="P:canonical Wnt signaling pathway"/>
    <property type="evidence" value="ECO:0007669"/>
    <property type="project" value="TreeGrafter"/>
</dbReference>
<dbReference type="InterPro" id="IPR015526">
    <property type="entry name" value="Frizzled/SFRP"/>
</dbReference>
<keyword evidence="5" id="KW-0732">Signal</keyword>
<protein>
    <recommendedName>
        <fullName evidence="6">FZ domain-containing protein</fullName>
    </recommendedName>
</protein>
<feature type="region of interest" description="Disordered" evidence="4">
    <location>
        <begin position="177"/>
        <end position="271"/>
    </location>
</feature>
<feature type="signal peptide" evidence="5">
    <location>
        <begin position="1"/>
        <end position="22"/>
    </location>
</feature>
<comment type="caution">
    <text evidence="7">The sequence shown here is derived from an EMBL/GenBank/DDBJ whole genome shotgun (WGS) entry which is preliminary data.</text>
</comment>
<evidence type="ECO:0000313" key="8">
    <source>
        <dbReference type="Proteomes" id="UP000287033"/>
    </source>
</evidence>
<organism evidence="7 8">
    <name type="scientific">Chiloscyllium punctatum</name>
    <name type="common">Brownbanded bambooshark</name>
    <name type="synonym">Hemiscyllium punctatum</name>
    <dbReference type="NCBI Taxonomy" id="137246"/>
    <lineage>
        <taxon>Eukaryota</taxon>
        <taxon>Metazoa</taxon>
        <taxon>Chordata</taxon>
        <taxon>Craniata</taxon>
        <taxon>Vertebrata</taxon>
        <taxon>Chondrichthyes</taxon>
        <taxon>Elasmobranchii</taxon>
        <taxon>Galeomorphii</taxon>
        <taxon>Galeoidea</taxon>
        <taxon>Orectolobiformes</taxon>
        <taxon>Hemiscylliidae</taxon>
        <taxon>Chiloscyllium</taxon>
    </lineage>
</organism>
<dbReference type="Gene3D" id="1.10.2000.10">
    <property type="entry name" value="Frizzled cysteine-rich domain"/>
    <property type="match status" value="1"/>
</dbReference>
<proteinExistence type="predicted"/>
<keyword evidence="8" id="KW-1185">Reference proteome</keyword>
<dbReference type="InterPro" id="IPR020067">
    <property type="entry name" value="Frizzled_dom"/>
</dbReference>